<feature type="transmembrane region" description="Helical" evidence="6">
    <location>
        <begin position="1234"/>
        <end position="1252"/>
    </location>
</feature>
<feature type="compositionally biased region" description="Acidic residues" evidence="8">
    <location>
        <begin position="436"/>
        <end position="446"/>
    </location>
</feature>
<feature type="transmembrane region" description="Helical" evidence="6">
    <location>
        <begin position="1841"/>
        <end position="1862"/>
    </location>
</feature>
<dbReference type="Proteomes" id="UP000886611">
    <property type="component" value="Unassembled WGS sequence"/>
</dbReference>
<evidence type="ECO:0000256" key="7">
    <source>
        <dbReference type="SAM" id="Coils"/>
    </source>
</evidence>
<evidence type="ECO:0000256" key="8">
    <source>
        <dbReference type="SAM" id="MobiDB-lite"/>
    </source>
</evidence>
<evidence type="ECO:0000313" key="11">
    <source>
        <dbReference type="EMBL" id="KAG2465629.1"/>
    </source>
</evidence>
<dbReference type="GO" id="GO:0050910">
    <property type="term" value="P:detection of mechanical stimulus involved in sensory perception of sound"/>
    <property type="evidence" value="ECO:0007669"/>
    <property type="project" value="TreeGrafter"/>
</dbReference>
<feature type="transmembrane region" description="Helical" evidence="6">
    <location>
        <begin position="1652"/>
        <end position="1676"/>
    </location>
</feature>
<dbReference type="Pfam" id="PF01979">
    <property type="entry name" value="Amidohydro_1"/>
    <property type="match status" value="1"/>
</dbReference>
<feature type="compositionally biased region" description="Basic and acidic residues" evidence="8">
    <location>
        <begin position="480"/>
        <end position="503"/>
    </location>
</feature>
<dbReference type="Gene3D" id="3.20.20.140">
    <property type="entry name" value="Metal-dependent hydrolases"/>
    <property type="match status" value="2"/>
</dbReference>
<keyword evidence="12" id="KW-1185">Reference proteome</keyword>
<dbReference type="GO" id="GO:0060005">
    <property type="term" value="P:vestibular reflex"/>
    <property type="evidence" value="ECO:0007669"/>
    <property type="project" value="TreeGrafter"/>
</dbReference>
<dbReference type="InterPro" id="IPR011059">
    <property type="entry name" value="Metal-dep_hydrolase_composite"/>
</dbReference>
<comment type="similarity">
    <text evidence="2 6">Belongs to the TMC family.</text>
</comment>
<feature type="transmembrane region" description="Helical" evidence="6">
    <location>
        <begin position="1282"/>
        <end position="1300"/>
    </location>
</feature>
<dbReference type="EMBL" id="JAATIS010001721">
    <property type="protein sequence ID" value="KAG2465629.1"/>
    <property type="molecule type" value="Genomic_DNA"/>
</dbReference>
<feature type="transmembrane region" description="Helical" evidence="6">
    <location>
        <begin position="1546"/>
        <end position="1567"/>
    </location>
</feature>
<feature type="region of interest" description="Disordered" evidence="8">
    <location>
        <begin position="432"/>
        <end position="598"/>
    </location>
</feature>
<comment type="caution">
    <text evidence="11">The sequence shown here is derived from an EMBL/GenBank/DDBJ whole genome shotgun (WGS) entry which is preliminary data.</text>
</comment>
<feature type="transmembrane region" description="Helical" evidence="6">
    <location>
        <begin position="1595"/>
        <end position="1616"/>
    </location>
</feature>
<feature type="transmembrane region" description="Helical" evidence="6">
    <location>
        <begin position="1749"/>
        <end position="1767"/>
    </location>
</feature>
<feature type="non-terminal residue" evidence="11">
    <location>
        <position position="1"/>
    </location>
</feature>
<evidence type="ECO:0000256" key="3">
    <source>
        <dbReference type="ARBA" id="ARBA00022692"/>
    </source>
</evidence>
<reference evidence="11 12" key="1">
    <citation type="journal article" date="2021" name="Cell">
        <title>Tracing the genetic footprints of vertebrate landing in non-teleost ray-finned fishes.</title>
        <authorList>
            <person name="Bi X."/>
            <person name="Wang K."/>
            <person name="Yang L."/>
            <person name="Pan H."/>
            <person name="Jiang H."/>
            <person name="Wei Q."/>
            <person name="Fang M."/>
            <person name="Yu H."/>
            <person name="Zhu C."/>
            <person name="Cai Y."/>
            <person name="He Y."/>
            <person name="Gan X."/>
            <person name="Zeng H."/>
            <person name="Yu D."/>
            <person name="Zhu Y."/>
            <person name="Jiang H."/>
            <person name="Qiu Q."/>
            <person name="Yang H."/>
            <person name="Zhang Y.E."/>
            <person name="Wang W."/>
            <person name="Zhu M."/>
            <person name="He S."/>
            <person name="Zhang G."/>
        </authorList>
    </citation>
    <scope>NUCLEOTIDE SEQUENCE [LARGE SCALE GENOMIC DNA]</scope>
    <source>
        <strain evidence="11">Bchr_013</strain>
    </source>
</reference>
<organism evidence="11 12">
    <name type="scientific">Polypterus senegalus</name>
    <name type="common">Senegal bichir</name>
    <dbReference type="NCBI Taxonomy" id="55291"/>
    <lineage>
        <taxon>Eukaryota</taxon>
        <taxon>Metazoa</taxon>
        <taxon>Chordata</taxon>
        <taxon>Craniata</taxon>
        <taxon>Vertebrata</taxon>
        <taxon>Euteleostomi</taxon>
        <taxon>Actinopterygii</taxon>
        <taxon>Polypteriformes</taxon>
        <taxon>Polypteridae</taxon>
        <taxon>Polypterus</taxon>
    </lineage>
</organism>
<feature type="transmembrane region" description="Helical" evidence="6">
    <location>
        <begin position="2005"/>
        <end position="2026"/>
    </location>
</feature>
<name>A0A8X8BSR2_POLSE</name>
<evidence type="ECO:0000313" key="12">
    <source>
        <dbReference type="Proteomes" id="UP000886611"/>
    </source>
</evidence>
<evidence type="ECO:0000259" key="9">
    <source>
        <dbReference type="Pfam" id="PF01979"/>
    </source>
</evidence>
<feature type="compositionally biased region" description="Basic and acidic residues" evidence="8">
    <location>
        <begin position="1112"/>
        <end position="1142"/>
    </location>
</feature>
<dbReference type="InterPro" id="IPR032466">
    <property type="entry name" value="Metal_Hydrolase"/>
</dbReference>
<keyword evidence="7" id="KW-0175">Coiled coil</keyword>
<dbReference type="Gene3D" id="2.30.40.10">
    <property type="entry name" value="Urease, subunit C, domain 1"/>
    <property type="match status" value="1"/>
</dbReference>
<evidence type="ECO:0000256" key="5">
    <source>
        <dbReference type="ARBA" id="ARBA00023136"/>
    </source>
</evidence>
<feature type="transmembrane region" description="Helical" evidence="6">
    <location>
        <begin position="1374"/>
        <end position="1395"/>
    </location>
</feature>
<dbReference type="PANTHER" id="PTHR23302">
    <property type="entry name" value="TRANSMEMBRANE CHANNEL-RELATED"/>
    <property type="match status" value="1"/>
</dbReference>
<feature type="transmembrane region" description="Helical" evidence="6">
    <location>
        <begin position="813"/>
        <end position="837"/>
    </location>
</feature>
<keyword evidence="5 6" id="KW-0472">Membrane</keyword>
<feature type="transmembrane region" description="Helical" evidence="6">
    <location>
        <begin position="861"/>
        <end position="880"/>
    </location>
</feature>
<feature type="compositionally biased region" description="Basic residues" evidence="8">
    <location>
        <begin position="1078"/>
        <end position="1087"/>
    </location>
</feature>
<dbReference type="GO" id="GO:0016810">
    <property type="term" value="F:hydrolase activity, acting on carbon-nitrogen (but not peptide) bonds"/>
    <property type="evidence" value="ECO:0007669"/>
    <property type="project" value="InterPro"/>
</dbReference>
<gene>
    <name evidence="11" type="primary">Tmc2a</name>
    <name evidence="11" type="ORF">GTO96_0016419</name>
</gene>
<dbReference type="GO" id="GO:0005886">
    <property type="term" value="C:plasma membrane"/>
    <property type="evidence" value="ECO:0007669"/>
    <property type="project" value="InterPro"/>
</dbReference>
<feature type="non-terminal residue" evidence="11">
    <location>
        <position position="2129"/>
    </location>
</feature>
<evidence type="ECO:0000256" key="6">
    <source>
        <dbReference type="RuleBase" id="RU310713"/>
    </source>
</evidence>
<dbReference type="InterPro" id="IPR038900">
    <property type="entry name" value="TMC"/>
</dbReference>
<feature type="domain" description="TMC" evidence="10">
    <location>
        <begin position="1941"/>
        <end position="2049"/>
    </location>
</feature>
<accession>A0A8X8BSR2</accession>
<protein>
    <recommendedName>
        <fullName evidence="6">Transmembrane channel-like protein</fullName>
    </recommendedName>
</protein>
<sequence length="2129" mass="241952">MSRSAAAGQVQHVFKGTFAHSTIVEPLQILDNTILGVDINGKIAFIEHGDQEAILCEKWGFSSSDVKTLQDKDFFIPGMVDTHIHASQYTYAGTARDYPLMQWLKVYTFPTELKYESKEFAEDVYTKLVYTLVKPIVTPRFAPCCSTQLLNDLGHIAKENDLHIQSHISENKDELNIVKNMFPECGCYTEVYDKHNLLTSKLPLAAALYLNRAVHQDYNSQGASCMYKWELNLRDAATWYTGVLHGYKDSLSLSFQYVFLATTCTRNLPKRNTNPSNSLPYGLLSGSVEKYYFAITSRVYPHSPPMTNTHRQTTFSNNLYWYLVIYTLELCLNHVDVAGGYSTSMLDAVRKAIETSKILTIQKPGHETLSYKEAFQLATLGGSQALALEDTIGNFEVGKDFDAVLISPTTTDSSFDVFAGDTKELPRYRILTSSDVDSDEEEEEEEVKPSKSTKNTTTVKRHIKDAEEDSHSVAKKTGKRSKEESEHGRSKNKEDKLKVDTTKNKKNRRNEKTKNKSEEEEDEDEEEEQPKHKHKGKHGKKKVSEEEEEEEEEPKRKRKDKNETRKKNDKSIKKSKKKHVSSSESGSSSSEEDEDVITEEELAKLKEAVEEKKKSITTLRNQPWRMKKKLETLKEAQEFIEKFEGALGKGKGRKFYAYKVMMLKALMGKPYGSMPRKTVPRSESSTAMDFATLWDFGGYAQYSVLFYGYYNNQRAIGWLKFRLPLSYFLVGVGTIAYSFMVVIRTMASNANQEGGGDDTSFNFSWKMFTSWDYLIGNPETADNKFASITTSFKESIVEEQENRKEENIHLTRFLRVLANFLVLCCLAGSGYLIYFVVRRSQKFALEGLENYGWWERNEVNMVMSLLGMFCPTLFDVISALENYHPRIALRWQLGRIFALFLGNLYTFIIALMDEINLKLEEEAVVKYNMTIWEANLYNGTLSENSTRPPIEVDPADVPRGPCWETMVGQPSYAEFDISGNVLGLIFNQGMICGKNRMYDVIQETLENDFPAWFGKVFSYASNPGLILPFILLMQNEENKRKNKTAALKAASELEEAKNLAAQARQESLAVQNGFQAPRQRRANRKKVAKYEDSEEDSEDDQPKKKANKKGNNKAEKEEQNTKAKQSDKNGKGKNKNKDDGGEKKKKKKNDSSSSASDSNSSDEESLSEGEMAKLMEEVEEKKKLISNMRNKPWRMKRRLHALREAQAFVEKFEGALGKGHFGSSVASYFIFLRWMYGMNLVLFGLTFGLVVIPEGYAKYSVLFYGYYNNQRTIGFLKYRLPLAYFMVGIGTFGYSLMVVIQTMAKNADETGGDGEDNDFNFCWKMFTSWDYLIGNSETADNKFASITTSFKESIVDEEENQKDENIHLRRFLRVLANVLILCGLGGSGYLIYFVVKRSQKFATMDDLGWYEKNEVEIVMSLLGLVCPPLFESIAELEDYHPRIALKWQLGRIFALFLGNLYTFLFALIDEVNQKLEEEENIKNMTAIALNLYYANVTLNGTEATPPPIDPADVIRGPCWETTVGIPSYGEFDISGNVLGLIFNQGMIWMGAFYAPGLVGINVLRLLTSMYYQSWAVMSSNVPHERVFKASKSNNFYMGLLLLILFLSLLPVVYTIMTLPPSFDCGPFSGKPRMFEVIMETIKLDFPAFVGKLFSYAANPGLIIPAVLLMVQAQAFVEKFEGALGKGHFGSSVASYFIFLRWMYGMNLVLFGLTFGLVVIPEGYAKYSVLFYGYYNNQRTIGFLKYRLPLAYFMVGIGTFGYSLMVVIQTMAKNANESGGDGEDTDFNFCWKLFTSWDYLIGNSETADNKFASITTSFKESIVDEEENQKDENIHLRRFLRVLANVLILCGLGGSGYLIYFVVRRSQKFANMDNLGWYEKNEVEIVMSLLGLVCPPLFETIAELEDYHPRIALKWQLGRIFALFLGNLYTFLFALIDEVNQKEFVKLTVSDIQVFYITILIGDFLRAVIVRFLNYCWCWDLEAGFPSYAEFDISGNVLGLVFNQGMIWMGSFYAPGLVGLNVLRLLTSMYYQSWAVMSSNVPHERVFKASKSNNFYMGLLLLVLFLSLFPVVYTIMTIPPSFDCGPFSGKTLMFEVIMETIQQDFPAFVGKLFSYAANPGLIIPAVLLMV</sequence>
<proteinExistence type="inferred from homology"/>
<keyword evidence="4 6" id="KW-1133">Transmembrane helix</keyword>
<dbReference type="Pfam" id="PF07810">
    <property type="entry name" value="TMC"/>
    <property type="match status" value="2"/>
</dbReference>
<feature type="transmembrane region" description="Helical" evidence="6">
    <location>
        <begin position="2054"/>
        <end position="2075"/>
    </location>
</feature>
<feature type="coiled-coil region" evidence="7">
    <location>
        <begin position="1033"/>
        <end position="1066"/>
    </location>
</feature>
<evidence type="ECO:0000259" key="10">
    <source>
        <dbReference type="Pfam" id="PF07810"/>
    </source>
</evidence>
<feature type="region of interest" description="Disordered" evidence="8">
    <location>
        <begin position="1068"/>
        <end position="1169"/>
    </location>
</feature>
<feature type="compositionally biased region" description="Basic and acidic residues" evidence="8">
    <location>
        <begin position="560"/>
        <end position="572"/>
    </location>
</feature>
<feature type="transmembrane region" description="Helical" evidence="6">
    <location>
        <begin position="725"/>
        <end position="743"/>
    </location>
</feature>
<feature type="compositionally biased region" description="Basic residues" evidence="8">
    <location>
        <begin position="531"/>
        <end position="541"/>
    </location>
</feature>
<dbReference type="InterPro" id="IPR012496">
    <property type="entry name" value="TMC_dom"/>
</dbReference>
<feature type="domain" description="Amidohydrolase-related" evidence="9">
    <location>
        <begin position="336"/>
        <end position="412"/>
    </location>
</feature>
<comment type="subcellular location">
    <subcellularLocation>
        <location evidence="1 6">Membrane</location>
        <topology evidence="1 6">Multi-pass membrane protein</topology>
    </subcellularLocation>
</comment>
<evidence type="ECO:0000256" key="2">
    <source>
        <dbReference type="ARBA" id="ARBA00006510"/>
    </source>
</evidence>
<dbReference type="GO" id="GO:0008381">
    <property type="term" value="F:mechanosensitive monoatomic ion channel activity"/>
    <property type="evidence" value="ECO:0007669"/>
    <property type="project" value="TreeGrafter"/>
</dbReference>
<feature type="transmembrane region" description="Helical" evidence="6">
    <location>
        <begin position="1448"/>
        <end position="1468"/>
    </location>
</feature>
<dbReference type="SUPFAM" id="SSF51556">
    <property type="entry name" value="Metallo-dependent hydrolases"/>
    <property type="match status" value="1"/>
</dbReference>
<feature type="transmembrane region" description="Helical" evidence="6">
    <location>
        <begin position="1915"/>
        <end position="1935"/>
    </location>
</feature>
<keyword evidence="3 6" id="KW-0812">Transmembrane</keyword>
<feature type="transmembrane region" description="Helical" evidence="6">
    <location>
        <begin position="892"/>
        <end position="912"/>
    </location>
</feature>
<feature type="transmembrane region" description="Helical" evidence="6">
    <location>
        <begin position="1697"/>
        <end position="1719"/>
    </location>
</feature>
<dbReference type="PANTHER" id="PTHR23302:SF17">
    <property type="entry name" value="TRANSMEMBRANE CHANNEL-LIKE PROTEIN 2"/>
    <property type="match status" value="1"/>
</dbReference>
<feature type="domain" description="TMC" evidence="10">
    <location>
        <begin position="1527"/>
        <end position="1590"/>
    </location>
</feature>
<feature type="compositionally biased region" description="Acidic residues" evidence="8">
    <location>
        <begin position="518"/>
        <end position="528"/>
    </location>
</feature>
<evidence type="ECO:0000256" key="4">
    <source>
        <dbReference type="ARBA" id="ARBA00022989"/>
    </source>
</evidence>
<evidence type="ECO:0000256" key="1">
    <source>
        <dbReference type="ARBA" id="ARBA00004141"/>
    </source>
</evidence>
<dbReference type="InterPro" id="IPR006680">
    <property type="entry name" value="Amidohydro-rel"/>
</dbReference>
<dbReference type="SUPFAM" id="SSF51338">
    <property type="entry name" value="Composite domain of metallo-dependent hydrolases"/>
    <property type="match status" value="2"/>
</dbReference>